<dbReference type="STRING" id="1890683.A0A427YIW7"/>
<feature type="compositionally biased region" description="Basic and acidic residues" evidence="7">
    <location>
        <begin position="410"/>
        <end position="425"/>
    </location>
</feature>
<gene>
    <name evidence="9" type="primary">FTR1_2</name>
    <name evidence="9" type="ORF">EHS25_010220</name>
</gene>
<dbReference type="AlphaFoldDB" id="A0A427YIW7"/>
<sequence>MAQDLFDVPIFFIVFRETVEAAIIVSVLLSFVEQLMLTGRLSSSRVPSKHAGETNTLLEDSHGPDSHVEASASASASDSAQQDSSRGPVVGREVESTNDDETSKRVRKLVRRMRIQIWAGTISGFIIALAIGAAFIAVFYTKLVDLWAATEQIWEGAFCILAAIIIFLMGVAFLRMDRARVKWRVKLAAAFEDSHSKAIAHHRAKDGSLQGHDREGRGGKWALFLLPFITVLREGLEAVVFVGGVSLSTSAKAIPIAVIVGLIAGGAVGYAIYRTGSSTTLHWFLVASTSFLFLIGAGLASRGVGFFQYYYFSHGVGGDVSETGDGPGSFQVAGNVWHLTYGNPETGSQTTNGGWQLFNAIFGWNNTATLGSVLIYIFYWLAVAAALVYLKWKEGRASCFGRHSKVGKDRALRKQARSEGEREGGEESGSVTGAPLESPLDKKISSADGHARAPAGVPTLELRE</sequence>
<dbReference type="EMBL" id="RSCD01000009">
    <property type="protein sequence ID" value="RSH91044.1"/>
    <property type="molecule type" value="Genomic_DNA"/>
</dbReference>
<dbReference type="Pfam" id="PF03239">
    <property type="entry name" value="FTR1"/>
    <property type="match status" value="1"/>
</dbReference>
<accession>A0A427YIW7</accession>
<evidence type="ECO:0000256" key="4">
    <source>
        <dbReference type="ARBA" id="ARBA00022692"/>
    </source>
</evidence>
<feature type="region of interest" description="Disordered" evidence="7">
    <location>
        <begin position="54"/>
        <end position="101"/>
    </location>
</feature>
<evidence type="ECO:0000256" key="2">
    <source>
        <dbReference type="ARBA" id="ARBA00008333"/>
    </source>
</evidence>
<evidence type="ECO:0000256" key="7">
    <source>
        <dbReference type="SAM" id="MobiDB-lite"/>
    </source>
</evidence>
<keyword evidence="3" id="KW-0813">Transport</keyword>
<reference evidence="9 10" key="1">
    <citation type="submission" date="2018-11" db="EMBL/GenBank/DDBJ databases">
        <title>Genome sequence of Saitozyma podzolica DSM 27192.</title>
        <authorList>
            <person name="Aliyu H."/>
            <person name="Gorte O."/>
            <person name="Ochsenreither K."/>
        </authorList>
    </citation>
    <scope>NUCLEOTIDE SEQUENCE [LARGE SCALE GENOMIC DNA]</scope>
    <source>
        <strain evidence="9 10">DSM 27192</strain>
    </source>
</reference>
<comment type="caution">
    <text evidence="9">The sequence shown here is derived from an EMBL/GenBank/DDBJ whole genome shotgun (WGS) entry which is preliminary data.</text>
</comment>
<organism evidence="9 10">
    <name type="scientific">Saitozyma podzolica</name>
    <dbReference type="NCBI Taxonomy" id="1890683"/>
    <lineage>
        <taxon>Eukaryota</taxon>
        <taxon>Fungi</taxon>
        <taxon>Dikarya</taxon>
        <taxon>Basidiomycota</taxon>
        <taxon>Agaricomycotina</taxon>
        <taxon>Tremellomycetes</taxon>
        <taxon>Tremellales</taxon>
        <taxon>Trimorphomycetaceae</taxon>
        <taxon>Saitozyma</taxon>
    </lineage>
</organism>
<keyword evidence="3" id="KW-0410">Iron transport</keyword>
<feature type="compositionally biased region" description="Low complexity" evidence="7">
    <location>
        <begin position="70"/>
        <end position="85"/>
    </location>
</feature>
<dbReference type="OrthoDB" id="4364at2759"/>
<feature type="transmembrane region" description="Helical" evidence="8">
    <location>
        <begin position="117"/>
        <end position="141"/>
    </location>
</feature>
<dbReference type="GO" id="GO:0015093">
    <property type="term" value="F:ferrous iron transmembrane transporter activity"/>
    <property type="evidence" value="ECO:0007669"/>
    <property type="project" value="TreeGrafter"/>
</dbReference>
<evidence type="ECO:0000256" key="3">
    <source>
        <dbReference type="ARBA" id="ARBA00022496"/>
    </source>
</evidence>
<evidence type="ECO:0000256" key="6">
    <source>
        <dbReference type="ARBA" id="ARBA00023136"/>
    </source>
</evidence>
<protein>
    <submittedName>
        <fullName evidence="9">High-affinity iron permease</fullName>
    </submittedName>
</protein>
<feature type="transmembrane region" description="Helical" evidence="8">
    <location>
        <begin position="373"/>
        <end position="392"/>
    </location>
</feature>
<evidence type="ECO:0000256" key="1">
    <source>
        <dbReference type="ARBA" id="ARBA00004141"/>
    </source>
</evidence>
<dbReference type="Proteomes" id="UP000279259">
    <property type="component" value="Unassembled WGS sequence"/>
</dbReference>
<feature type="transmembrane region" description="Helical" evidence="8">
    <location>
        <begin position="153"/>
        <end position="174"/>
    </location>
</feature>
<dbReference type="PANTHER" id="PTHR31632">
    <property type="entry name" value="IRON TRANSPORTER FTH1"/>
    <property type="match status" value="1"/>
</dbReference>
<keyword evidence="5 8" id="KW-1133">Transmembrane helix</keyword>
<feature type="compositionally biased region" description="Basic and acidic residues" evidence="7">
    <location>
        <begin position="59"/>
        <end position="68"/>
    </location>
</feature>
<feature type="transmembrane region" description="Helical" evidence="8">
    <location>
        <begin position="221"/>
        <end position="247"/>
    </location>
</feature>
<keyword evidence="3" id="KW-0408">Iron</keyword>
<feature type="region of interest" description="Disordered" evidence="7">
    <location>
        <begin position="410"/>
        <end position="464"/>
    </location>
</feature>
<comment type="subcellular location">
    <subcellularLocation>
        <location evidence="1">Membrane</location>
        <topology evidence="1">Multi-pass membrane protein</topology>
    </subcellularLocation>
</comment>
<evidence type="ECO:0000256" key="5">
    <source>
        <dbReference type="ARBA" id="ARBA00022989"/>
    </source>
</evidence>
<feature type="compositionally biased region" description="Basic and acidic residues" evidence="7">
    <location>
        <begin position="439"/>
        <end position="451"/>
    </location>
</feature>
<feature type="transmembrane region" description="Helical" evidence="8">
    <location>
        <begin position="253"/>
        <end position="273"/>
    </location>
</feature>
<keyword evidence="3" id="KW-0406">Ion transport</keyword>
<keyword evidence="4 8" id="KW-0812">Transmembrane</keyword>
<evidence type="ECO:0000313" key="9">
    <source>
        <dbReference type="EMBL" id="RSH91044.1"/>
    </source>
</evidence>
<evidence type="ECO:0000256" key="8">
    <source>
        <dbReference type="SAM" id="Phobius"/>
    </source>
</evidence>
<keyword evidence="6 8" id="KW-0472">Membrane</keyword>
<evidence type="ECO:0000313" key="10">
    <source>
        <dbReference type="Proteomes" id="UP000279259"/>
    </source>
</evidence>
<dbReference type="InterPro" id="IPR004923">
    <property type="entry name" value="FTR1/Fip1/EfeU"/>
</dbReference>
<name>A0A427YIW7_9TREE</name>
<dbReference type="GO" id="GO:0033573">
    <property type="term" value="C:high-affinity iron permease complex"/>
    <property type="evidence" value="ECO:0007669"/>
    <property type="project" value="InterPro"/>
</dbReference>
<feature type="transmembrane region" description="Helical" evidence="8">
    <location>
        <begin position="12"/>
        <end position="32"/>
    </location>
</feature>
<proteinExistence type="inferred from homology"/>
<comment type="similarity">
    <text evidence="2">Belongs to the oxidase-dependent Fe transporter (OFeT) (TC 9.A.10.1) family.</text>
</comment>
<keyword evidence="10" id="KW-1185">Reference proteome</keyword>
<feature type="transmembrane region" description="Helical" evidence="8">
    <location>
        <begin position="280"/>
        <end position="300"/>
    </location>
</feature>
<dbReference type="PANTHER" id="PTHR31632:SF2">
    <property type="entry name" value="PLASMA MEMBRANE IRON PERMEASE"/>
    <property type="match status" value="1"/>
</dbReference>